<sequence>MIEKEALIVGINSFLGRAIYELIKEQYSITGVYHSNTENIPADIEIIQVDDIKKLKNRSFKHIYLISSSVPDGVEDDQKLFLANIILPHTISTLFPESRILFCSSVSVYENLAANTIISNADMPSPRSKYALSKLWGERTIENHASFAIIRISSMYGVGMKTTTFVPKIIENVIETKKINLLGEGRRMQNYIHVEDVARIAVGLAQTSENIMLLAVANQSYSNKEIAEMILNITPGQLSFAGKDDSKSHIYDNTDTHTILKDINFKDIKAGLEELVAWIKKKC</sequence>
<dbReference type="Proteomes" id="UP001324380">
    <property type="component" value="Chromosome"/>
</dbReference>
<dbReference type="RefSeq" id="WP_321564893.1">
    <property type="nucleotide sequence ID" value="NZ_CP139558.1"/>
</dbReference>
<evidence type="ECO:0000259" key="1">
    <source>
        <dbReference type="Pfam" id="PF01370"/>
    </source>
</evidence>
<feature type="domain" description="NAD-dependent epimerase/dehydratase" evidence="1">
    <location>
        <begin position="6"/>
        <end position="208"/>
    </location>
</feature>
<dbReference type="InterPro" id="IPR050177">
    <property type="entry name" value="Lipid_A_modif_metabolic_enz"/>
</dbReference>
<dbReference type="Pfam" id="PF01370">
    <property type="entry name" value="Epimerase"/>
    <property type="match status" value="1"/>
</dbReference>
<accession>A0ABZ0TSA0</accession>
<gene>
    <name evidence="2" type="ORF">SNE25_09685</name>
</gene>
<reference evidence="2 3" key="1">
    <citation type="submission" date="2023-11" db="EMBL/GenBank/DDBJ databases">
        <title>Analysis of the Genomes of Mucilaginibacter gossypii cycad 4 and M. sabulilitoris SNA2: microbes with the potential for plant growth promotion.</title>
        <authorList>
            <person name="Hirsch A.M."/>
            <person name="Humm E."/>
            <person name="Rubbi M."/>
            <person name="Del Vecchio G."/>
            <person name="Ha S.M."/>
            <person name="Pellegrini M."/>
            <person name="Gunsalus R.P."/>
        </authorList>
    </citation>
    <scope>NUCLEOTIDE SEQUENCE [LARGE SCALE GENOMIC DNA]</scope>
    <source>
        <strain evidence="2 3">SNA2</strain>
    </source>
</reference>
<dbReference type="Gene3D" id="3.40.50.720">
    <property type="entry name" value="NAD(P)-binding Rossmann-like Domain"/>
    <property type="match status" value="1"/>
</dbReference>
<protein>
    <submittedName>
        <fullName evidence="2">NAD(P)-dependent oxidoreductase</fullName>
    </submittedName>
</protein>
<keyword evidence="3" id="KW-1185">Reference proteome</keyword>
<proteinExistence type="predicted"/>
<dbReference type="PANTHER" id="PTHR43245">
    <property type="entry name" value="BIFUNCTIONAL POLYMYXIN RESISTANCE PROTEIN ARNA"/>
    <property type="match status" value="1"/>
</dbReference>
<dbReference type="EMBL" id="CP139558">
    <property type="protein sequence ID" value="WPU95787.1"/>
    <property type="molecule type" value="Genomic_DNA"/>
</dbReference>
<evidence type="ECO:0000313" key="2">
    <source>
        <dbReference type="EMBL" id="WPU95787.1"/>
    </source>
</evidence>
<dbReference type="InterPro" id="IPR001509">
    <property type="entry name" value="Epimerase_deHydtase"/>
</dbReference>
<name>A0ABZ0TSA0_9SPHI</name>
<organism evidence="2 3">
    <name type="scientific">Mucilaginibacter sabulilitoris</name>
    <dbReference type="NCBI Taxonomy" id="1173583"/>
    <lineage>
        <taxon>Bacteria</taxon>
        <taxon>Pseudomonadati</taxon>
        <taxon>Bacteroidota</taxon>
        <taxon>Sphingobacteriia</taxon>
        <taxon>Sphingobacteriales</taxon>
        <taxon>Sphingobacteriaceae</taxon>
        <taxon>Mucilaginibacter</taxon>
    </lineage>
</organism>
<dbReference type="SUPFAM" id="SSF51735">
    <property type="entry name" value="NAD(P)-binding Rossmann-fold domains"/>
    <property type="match status" value="1"/>
</dbReference>
<dbReference type="PANTHER" id="PTHR43245:SF53">
    <property type="entry name" value="EPIMERASE-RELATED"/>
    <property type="match status" value="1"/>
</dbReference>
<evidence type="ECO:0000313" key="3">
    <source>
        <dbReference type="Proteomes" id="UP001324380"/>
    </source>
</evidence>
<dbReference type="InterPro" id="IPR036291">
    <property type="entry name" value="NAD(P)-bd_dom_sf"/>
</dbReference>